<evidence type="ECO:0000256" key="3">
    <source>
        <dbReference type="ARBA" id="ARBA00012621"/>
    </source>
</evidence>
<comment type="caution">
    <text evidence="12">The sequence shown here is derived from an EMBL/GenBank/DDBJ whole genome shotgun (WGS) entry which is preliminary data.</text>
</comment>
<evidence type="ECO:0000256" key="9">
    <source>
        <dbReference type="PIRSR" id="PIRSR639901-2"/>
    </source>
</evidence>
<keyword evidence="10" id="KW-0448">Lipopolysaccharide biosynthesis</keyword>
<name>A0A058ZH13_9RHOB</name>
<dbReference type="GO" id="GO:0009244">
    <property type="term" value="P:lipopolysaccharide core region biosynthetic process"/>
    <property type="evidence" value="ECO:0007669"/>
    <property type="project" value="UniProtKB-UniRule"/>
</dbReference>
<comment type="similarity">
    <text evidence="10">Belongs to the glycosyltransferase group 1 family.</text>
</comment>
<dbReference type="Pfam" id="PF04413">
    <property type="entry name" value="Glycos_transf_N"/>
    <property type="match status" value="1"/>
</dbReference>
<accession>A0A058ZH13</accession>
<sequence>MPVLAWRLWREGPAQRAQRFGQTENAAPVWVHGASNGELTAAKPLIDALLDSDPKLRLLITCNTVTACAMVQSWALERAQVQLAPLDLRWVLKRFLRAVNPRLLIVIENELWPNRMAMMQARGGAVAVVSARMSEKSATNWARLPGLASQVMGLIDMFCAQDAASQARFAALGVDKSAIGPIVNLKSRTAPGAFDKALFDAYAQILPRDSTVLAASTHPGEEAIVLDAFKTALEFRPDLRLILAPRHPKRSDAVAQLIRERALSFTRRSRAEPPGKQVFLADTLGEMALWYELSSLCFVGGSLVPKGGHTPFEPIAHGCVVLHGPYLENYAEPYAALDAAGAVTRVASAKDLTQSLLSLDTGARHHMAAQAREVAGELHAPDRLKPIAAKLLKL</sequence>
<reference evidence="12 13" key="1">
    <citation type="submission" date="2013-04" db="EMBL/GenBank/DDBJ databases">
        <title>Shimia sp. 22II-S11-Z10 Genome Sequencing.</title>
        <authorList>
            <person name="Lai Q."/>
            <person name="Li G."/>
            <person name="Shao Z."/>
        </authorList>
    </citation>
    <scope>NUCLEOTIDE SEQUENCE [LARGE SCALE GENOMIC DNA]</scope>
    <source>
        <strain evidence="13">22II-S11-Z10</strain>
    </source>
</reference>
<organism evidence="12 13">
    <name type="scientific">Actibacterium atlanticum</name>
    <dbReference type="NCBI Taxonomy" id="1461693"/>
    <lineage>
        <taxon>Bacteria</taxon>
        <taxon>Pseudomonadati</taxon>
        <taxon>Pseudomonadota</taxon>
        <taxon>Alphaproteobacteria</taxon>
        <taxon>Rhodobacterales</taxon>
        <taxon>Roseobacteraceae</taxon>
        <taxon>Actibacterium</taxon>
    </lineage>
</organism>
<evidence type="ECO:0000256" key="7">
    <source>
        <dbReference type="ARBA" id="ARBA00049183"/>
    </source>
</evidence>
<evidence type="ECO:0000256" key="2">
    <source>
        <dbReference type="ARBA" id="ARBA00004713"/>
    </source>
</evidence>
<protein>
    <recommendedName>
        <fullName evidence="4 10">3-deoxy-D-manno-octulosonic acid transferase</fullName>
        <shortName evidence="10">Kdo transferase</shortName>
        <ecNumber evidence="3 10">2.4.99.12</ecNumber>
    </recommendedName>
    <alternativeName>
        <fullName evidence="6 10">Lipid IV(A) 3-deoxy-D-manno-octulosonic acid transferase</fullName>
    </alternativeName>
</protein>
<evidence type="ECO:0000256" key="5">
    <source>
        <dbReference type="ARBA" id="ARBA00022679"/>
    </source>
</evidence>
<evidence type="ECO:0000256" key="1">
    <source>
        <dbReference type="ARBA" id="ARBA00003394"/>
    </source>
</evidence>
<dbReference type="OrthoDB" id="9789797at2"/>
<feature type="site" description="Transition state stabilizer" evidence="9">
    <location>
        <position position="108"/>
    </location>
</feature>
<comment type="catalytic activity">
    <reaction evidence="7 10">
        <text>lipid IVA (E. coli) + CMP-3-deoxy-beta-D-manno-octulosonate = alpha-Kdo-(2-&gt;6)-lipid IVA (E. coli) + CMP + H(+)</text>
        <dbReference type="Rhea" id="RHEA:28066"/>
        <dbReference type="ChEBI" id="CHEBI:15378"/>
        <dbReference type="ChEBI" id="CHEBI:58603"/>
        <dbReference type="ChEBI" id="CHEBI:60364"/>
        <dbReference type="ChEBI" id="CHEBI:60377"/>
        <dbReference type="ChEBI" id="CHEBI:85987"/>
        <dbReference type="EC" id="2.4.99.12"/>
    </reaction>
</comment>
<comment type="pathway">
    <text evidence="2 10">Bacterial outer membrane biogenesis; LPS core biosynthesis.</text>
</comment>
<evidence type="ECO:0000256" key="6">
    <source>
        <dbReference type="ARBA" id="ARBA00031445"/>
    </source>
</evidence>
<keyword evidence="5 10" id="KW-0808">Transferase</keyword>
<gene>
    <name evidence="12" type="ORF">ATO10_14774</name>
</gene>
<dbReference type="SUPFAM" id="SSF53756">
    <property type="entry name" value="UDP-Glycosyltransferase/glycogen phosphorylase"/>
    <property type="match status" value="1"/>
</dbReference>
<dbReference type="EMBL" id="AQQY01000013">
    <property type="protein sequence ID" value="KCV80924.1"/>
    <property type="molecule type" value="Genomic_DNA"/>
</dbReference>
<dbReference type="InterPro" id="IPR038107">
    <property type="entry name" value="Glycos_transf_N_sf"/>
</dbReference>
<keyword evidence="13" id="KW-1185">Reference proteome</keyword>
<dbReference type="eggNOG" id="COG1519">
    <property type="taxonomic scope" value="Bacteria"/>
</dbReference>
<dbReference type="EC" id="2.4.99.12" evidence="3 10"/>
<dbReference type="InterPro" id="IPR039901">
    <property type="entry name" value="Kdotransferase"/>
</dbReference>
<dbReference type="Gene3D" id="3.40.50.2000">
    <property type="entry name" value="Glycogen Phosphorylase B"/>
    <property type="match status" value="1"/>
</dbReference>
<evidence type="ECO:0000313" key="12">
    <source>
        <dbReference type="EMBL" id="KCV80924.1"/>
    </source>
</evidence>
<evidence type="ECO:0000256" key="4">
    <source>
        <dbReference type="ARBA" id="ARBA00019077"/>
    </source>
</evidence>
<keyword evidence="10" id="KW-1003">Cell membrane</keyword>
<dbReference type="Gene3D" id="3.40.50.11720">
    <property type="entry name" value="3-Deoxy-D-manno-octulosonic-acid transferase, N-terminal domain"/>
    <property type="match status" value="1"/>
</dbReference>
<dbReference type="STRING" id="1461693.ATO10_14774"/>
<dbReference type="InterPro" id="IPR007507">
    <property type="entry name" value="Glycos_transf_N"/>
</dbReference>
<dbReference type="RefSeq" id="WP_051598177.1">
    <property type="nucleotide sequence ID" value="NZ_AQQY01000013.1"/>
</dbReference>
<evidence type="ECO:0000259" key="11">
    <source>
        <dbReference type="Pfam" id="PF04413"/>
    </source>
</evidence>
<dbReference type="AlphaFoldDB" id="A0A058ZH13"/>
<evidence type="ECO:0000256" key="8">
    <source>
        <dbReference type="PIRSR" id="PIRSR639901-1"/>
    </source>
</evidence>
<dbReference type="PANTHER" id="PTHR42755:SF1">
    <property type="entry name" value="3-DEOXY-D-MANNO-OCTULOSONIC ACID TRANSFERASE, MITOCHONDRIAL-RELATED"/>
    <property type="match status" value="1"/>
</dbReference>
<proteinExistence type="inferred from homology"/>
<comment type="subcellular location">
    <subcellularLocation>
        <location evidence="10">Cell membrane</location>
    </subcellularLocation>
</comment>
<feature type="active site" description="Proton acceptor" evidence="8">
    <location>
        <position position="38"/>
    </location>
</feature>
<dbReference type="GO" id="GO:0005886">
    <property type="term" value="C:plasma membrane"/>
    <property type="evidence" value="ECO:0007669"/>
    <property type="project" value="UniProtKB-SubCell"/>
</dbReference>
<comment type="function">
    <text evidence="1 10">Involved in lipopolysaccharide (LPS) biosynthesis. Catalyzes the transfer of 3-deoxy-D-manno-octulosonate (Kdo) residue(s) from CMP-Kdo to lipid IV(A), the tetraacyldisaccharide-1,4'-bisphosphate precursor of lipid A.</text>
</comment>
<dbReference type="UniPathway" id="UPA00958"/>
<dbReference type="PATRIC" id="fig|1461693.3.peg.2983"/>
<dbReference type="Proteomes" id="UP000024836">
    <property type="component" value="Unassembled WGS sequence"/>
</dbReference>
<feature type="domain" description="3-deoxy-D-manno-octulosonic-acid transferase N-terminal" evidence="11">
    <location>
        <begin position="17"/>
        <end position="187"/>
    </location>
</feature>
<dbReference type="PANTHER" id="PTHR42755">
    <property type="entry name" value="3-DEOXY-MANNO-OCTULOSONATE CYTIDYLYLTRANSFERASE"/>
    <property type="match status" value="1"/>
</dbReference>
<evidence type="ECO:0000256" key="10">
    <source>
        <dbReference type="RuleBase" id="RU365103"/>
    </source>
</evidence>
<keyword evidence="10" id="KW-0472">Membrane</keyword>
<dbReference type="GO" id="GO:0009245">
    <property type="term" value="P:lipid A biosynthetic process"/>
    <property type="evidence" value="ECO:0007669"/>
    <property type="project" value="TreeGrafter"/>
</dbReference>
<feature type="site" description="Transition state stabilizer" evidence="9">
    <location>
        <position position="186"/>
    </location>
</feature>
<evidence type="ECO:0000313" key="13">
    <source>
        <dbReference type="Proteomes" id="UP000024836"/>
    </source>
</evidence>
<dbReference type="GO" id="GO:0043842">
    <property type="term" value="F:Kdo transferase activity"/>
    <property type="evidence" value="ECO:0007669"/>
    <property type="project" value="UniProtKB-EC"/>
</dbReference>